<dbReference type="EMBL" id="JAEAOA010001201">
    <property type="protein sequence ID" value="KAK3587855.1"/>
    <property type="molecule type" value="Genomic_DNA"/>
</dbReference>
<comment type="caution">
    <text evidence="1">The sequence shown here is derived from an EMBL/GenBank/DDBJ whole genome shotgun (WGS) entry which is preliminary data.</text>
</comment>
<name>A0AAE0S9I9_9BIVA</name>
<accession>A0AAE0S9I9</accession>
<evidence type="ECO:0000313" key="1">
    <source>
        <dbReference type="EMBL" id="KAK3587855.1"/>
    </source>
</evidence>
<keyword evidence="2" id="KW-1185">Reference proteome</keyword>
<evidence type="ECO:0000313" key="2">
    <source>
        <dbReference type="Proteomes" id="UP001195483"/>
    </source>
</evidence>
<dbReference type="AlphaFoldDB" id="A0AAE0S9I9"/>
<gene>
    <name evidence="1" type="ORF">CHS0354_019725</name>
</gene>
<dbReference type="Proteomes" id="UP001195483">
    <property type="component" value="Unassembled WGS sequence"/>
</dbReference>
<proteinExistence type="predicted"/>
<reference evidence="1" key="1">
    <citation type="journal article" date="2021" name="Genome Biol. Evol.">
        <title>A High-Quality Reference Genome for a Parasitic Bivalve with Doubly Uniparental Inheritance (Bivalvia: Unionida).</title>
        <authorList>
            <person name="Smith C.H."/>
        </authorList>
    </citation>
    <scope>NUCLEOTIDE SEQUENCE</scope>
    <source>
        <strain evidence="1">CHS0354</strain>
    </source>
</reference>
<reference evidence="1" key="3">
    <citation type="submission" date="2023-05" db="EMBL/GenBank/DDBJ databases">
        <authorList>
            <person name="Smith C.H."/>
        </authorList>
    </citation>
    <scope>NUCLEOTIDE SEQUENCE</scope>
    <source>
        <strain evidence="1">CHS0354</strain>
        <tissue evidence="1">Mantle</tissue>
    </source>
</reference>
<organism evidence="1 2">
    <name type="scientific">Potamilus streckersoni</name>
    <dbReference type="NCBI Taxonomy" id="2493646"/>
    <lineage>
        <taxon>Eukaryota</taxon>
        <taxon>Metazoa</taxon>
        <taxon>Spiralia</taxon>
        <taxon>Lophotrochozoa</taxon>
        <taxon>Mollusca</taxon>
        <taxon>Bivalvia</taxon>
        <taxon>Autobranchia</taxon>
        <taxon>Heteroconchia</taxon>
        <taxon>Palaeoheterodonta</taxon>
        <taxon>Unionida</taxon>
        <taxon>Unionoidea</taxon>
        <taxon>Unionidae</taxon>
        <taxon>Ambleminae</taxon>
        <taxon>Lampsilini</taxon>
        <taxon>Potamilus</taxon>
    </lineage>
</organism>
<protein>
    <submittedName>
        <fullName evidence="1">Uncharacterized protein</fullName>
    </submittedName>
</protein>
<sequence length="99" mass="11638">MKLSTDPQNSPCLILTQYPDRRSNAYSIFCHGIVKPVVFTCLERAPTDKKTNRTKKKETYLVLKNGVKSYNNYSNKLFKTLRTFYQRWSKVVHDKEAVF</sequence>
<reference evidence="1" key="2">
    <citation type="journal article" date="2021" name="Genome Biol. Evol.">
        <title>Developing a high-quality reference genome for a parasitic bivalve with doubly uniparental inheritance (Bivalvia: Unionida).</title>
        <authorList>
            <person name="Smith C.H."/>
        </authorList>
    </citation>
    <scope>NUCLEOTIDE SEQUENCE</scope>
    <source>
        <strain evidence="1">CHS0354</strain>
        <tissue evidence="1">Mantle</tissue>
    </source>
</reference>